<feature type="domain" description="VOC" evidence="2">
    <location>
        <begin position="161"/>
        <end position="276"/>
    </location>
</feature>
<protein>
    <submittedName>
        <fullName evidence="3">VOC family protein</fullName>
    </submittedName>
</protein>
<name>A0ABR8Z260_9MICO</name>
<gene>
    <name evidence="3" type="ORF">H9624_08275</name>
</gene>
<dbReference type="PROSITE" id="PS00934">
    <property type="entry name" value="GLYOXALASE_I_1"/>
    <property type="match status" value="1"/>
</dbReference>
<dbReference type="Pfam" id="PF00903">
    <property type="entry name" value="Glyoxalase"/>
    <property type="match status" value="1"/>
</dbReference>
<dbReference type="InterPro" id="IPR004360">
    <property type="entry name" value="Glyas_Fos-R_dOase_dom"/>
</dbReference>
<keyword evidence="1" id="KW-0479">Metal-binding</keyword>
<dbReference type="EMBL" id="JACSPO010000003">
    <property type="protein sequence ID" value="MBD8062319.1"/>
    <property type="molecule type" value="Genomic_DNA"/>
</dbReference>
<dbReference type="PROSITE" id="PS51819">
    <property type="entry name" value="VOC"/>
    <property type="match status" value="2"/>
</dbReference>
<reference evidence="3 4" key="1">
    <citation type="submission" date="2020-08" db="EMBL/GenBank/DDBJ databases">
        <title>A Genomic Blueprint of the Chicken Gut Microbiome.</title>
        <authorList>
            <person name="Gilroy R."/>
            <person name="Ravi A."/>
            <person name="Getino M."/>
            <person name="Pursley I."/>
            <person name="Horton D.L."/>
            <person name="Alikhan N.-F."/>
            <person name="Baker D."/>
            <person name="Gharbi K."/>
            <person name="Hall N."/>
            <person name="Watson M."/>
            <person name="Adriaenssens E.M."/>
            <person name="Foster-Nyarko E."/>
            <person name="Jarju S."/>
            <person name="Secka A."/>
            <person name="Antonio M."/>
            <person name="Oren A."/>
            <person name="Chaudhuri R."/>
            <person name="La Ragione R.M."/>
            <person name="Hildebrand F."/>
            <person name="Pallen M.J."/>
        </authorList>
    </citation>
    <scope>NUCLEOTIDE SEQUENCE [LARGE SCALE GENOMIC DNA]</scope>
    <source>
        <strain evidence="3 4">Sa1BUA1</strain>
    </source>
</reference>
<dbReference type="InterPro" id="IPR018146">
    <property type="entry name" value="Glyoxalase_1_CS"/>
</dbReference>
<organism evidence="3 4">
    <name type="scientific">Oceanitalea stevensii</name>
    <dbReference type="NCBI Taxonomy" id="2763072"/>
    <lineage>
        <taxon>Bacteria</taxon>
        <taxon>Bacillati</taxon>
        <taxon>Actinomycetota</taxon>
        <taxon>Actinomycetes</taxon>
        <taxon>Micrococcales</taxon>
        <taxon>Bogoriellaceae</taxon>
        <taxon>Georgenia</taxon>
    </lineage>
</organism>
<accession>A0ABR8Z260</accession>
<evidence type="ECO:0000313" key="3">
    <source>
        <dbReference type="EMBL" id="MBD8062319.1"/>
    </source>
</evidence>
<feature type="domain" description="VOC" evidence="2">
    <location>
        <begin position="1"/>
        <end position="117"/>
    </location>
</feature>
<dbReference type="SUPFAM" id="SSF54593">
    <property type="entry name" value="Glyoxalase/Bleomycin resistance protein/Dihydroxybiphenyl dioxygenase"/>
    <property type="match status" value="2"/>
</dbReference>
<proteinExistence type="predicted"/>
<comment type="caution">
    <text evidence="3">The sequence shown here is derived from an EMBL/GenBank/DDBJ whole genome shotgun (WGS) entry which is preliminary data.</text>
</comment>
<evidence type="ECO:0000259" key="2">
    <source>
        <dbReference type="PROSITE" id="PS51819"/>
    </source>
</evidence>
<evidence type="ECO:0000256" key="1">
    <source>
        <dbReference type="ARBA" id="ARBA00022723"/>
    </source>
</evidence>
<sequence length="276" mass="29902">MGPVTLLVGDLDLLTRYYVEGLALTVISAEGNETVLGRGTRPIVVLRHDPSLPRGSRRDAGLFHTAILFEDPAALASAVASLARLAPQSFVGSSDHLVSEAFYFTDPEGNGIELYLDRPRDTWRWTDGQVAMDTIALDPNAYLGEHLDAGRLSTATADPAVVGHVHLQVGDTTTAKQFYVDTLGFEPTFEMPSALFVSAGGYHHHMAMNTWNSAGAGPRVPALGLGVVDIVVPDAEDIGALTDRLRSRKWSFRDDGRTLEVEDPWRNLVRVVAAAR</sequence>
<dbReference type="Proteomes" id="UP000661894">
    <property type="component" value="Unassembled WGS sequence"/>
</dbReference>
<keyword evidence="4" id="KW-1185">Reference proteome</keyword>
<dbReference type="PANTHER" id="PTHR43279:SF1">
    <property type="entry name" value="CATECHOL-2,3-DIOXYGENASE"/>
    <property type="match status" value="1"/>
</dbReference>
<dbReference type="Gene3D" id="3.10.180.10">
    <property type="entry name" value="2,3-Dihydroxybiphenyl 1,2-Dioxygenase, domain 1"/>
    <property type="match status" value="2"/>
</dbReference>
<dbReference type="InterPro" id="IPR037523">
    <property type="entry name" value="VOC_core"/>
</dbReference>
<dbReference type="PANTHER" id="PTHR43279">
    <property type="entry name" value="CATECHOL-2,3-DIOXYGENASE"/>
    <property type="match status" value="1"/>
</dbReference>
<dbReference type="CDD" id="cd16359">
    <property type="entry name" value="VOC_BsCatE_like_C"/>
    <property type="match status" value="1"/>
</dbReference>
<evidence type="ECO:0000313" key="4">
    <source>
        <dbReference type="Proteomes" id="UP000661894"/>
    </source>
</evidence>
<dbReference type="InterPro" id="IPR029068">
    <property type="entry name" value="Glyas_Bleomycin-R_OHBP_Dase"/>
</dbReference>